<evidence type="ECO:0000313" key="1">
    <source>
        <dbReference type="EMBL" id="KGG51982.1"/>
    </source>
</evidence>
<dbReference type="Proteomes" id="UP000029725">
    <property type="component" value="Unassembled WGS sequence"/>
</dbReference>
<organism evidence="1 2">
    <name type="scientific">Mitosporidium daphniae</name>
    <dbReference type="NCBI Taxonomy" id="1485682"/>
    <lineage>
        <taxon>Eukaryota</taxon>
        <taxon>Fungi</taxon>
        <taxon>Fungi incertae sedis</taxon>
        <taxon>Microsporidia</taxon>
        <taxon>Mitosporidium</taxon>
    </lineage>
</organism>
<proteinExistence type="predicted"/>
<gene>
    <name evidence="1" type="ORF">DI09_22p70</name>
</gene>
<sequence length="203" mass="23145">MMPRGVINAIGGLESSHTHLRMLAYIDIINAFGRSEAQRTHLWEDIDTTPTAWDSIRNACAKVLREWVSLLSKSQHQLVAFEKVTRLIILFSYEEDRYGLIQSDLVEMVKLYLDIVFEIESFNESVPARPNKWAELILDATVKSSGSYYGTIDPTSSVLVECVNTIHEMYRVFDKDLLDLELPLRYKNKITSILAAEDGCDRG</sequence>
<dbReference type="EMBL" id="JMKJ01000144">
    <property type="protein sequence ID" value="KGG51982.1"/>
    <property type="molecule type" value="Genomic_DNA"/>
</dbReference>
<keyword evidence="2" id="KW-1185">Reference proteome</keyword>
<dbReference type="AlphaFoldDB" id="A0A098VSM1"/>
<name>A0A098VSM1_9MICR</name>
<comment type="caution">
    <text evidence="1">The sequence shown here is derived from an EMBL/GenBank/DDBJ whole genome shotgun (WGS) entry which is preliminary data.</text>
</comment>
<dbReference type="GeneID" id="25259136"/>
<evidence type="ECO:0000313" key="2">
    <source>
        <dbReference type="Proteomes" id="UP000029725"/>
    </source>
</evidence>
<dbReference type="VEuPathDB" id="MicrosporidiaDB:DI09_22p70"/>
<dbReference type="OrthoDB" id="67850at2759"/>
<reference evidence="1 2" key="1">
    <citation type="submission" date="2014-04" db="EMBL/GenBank/DDBJ databases">
        <title>A new species of microsporidia sheds light on the evolution of extreme parasitism.</title>
        <authorList>
            <person name="Haag K.L."/>
            <person name="James T.Y."/>
            <person name="Larsson R."/>
            <person name="Schaer T.M."/>
            <person name="Refardt D."/>
            <person name="Pombert J.-F."/>
            <person name="Ebert D."/>
        </authorList>
    </citation>
    <scope>NUCLEOTIDE SEQUENCE [LARGE SCALE GENOMIC DNA]</scope>
    <source>
        <strain evidence="1 2">UGP3</strain>
        <tissue evidence="1">Spores</tissue>
    </source>
</reference>
<accession>A0A098VSM1</accession>
<dbReference type="HOGENOM" id="CLU_1349247_0_0_1"/>
<protein>
    <submittedName>
        <fullName evidence="1">Uncharacterized protein</fullName>
    </submittedName>
</protein>
<dbReference type="RefSeq" id="XP_013238438.1">
    <property type="nucleotide sequence ID" value="XM_013382984.1"/>
</dbReference>